<evidence type="ECO:0000256" key="8">
    <source>
        <dbReference type="SAM" id="Phobius"/>
    </source>
</evidence>
<dbReference type="CDD" id="cd06550">
    <property type="entry name" value="TM_ABC_iron-siderophores_like"/>
    <property type="match status" value="1"/>
</dbReference>
<evidence type="ECO:0000256" key="3">
    <source>
        <dbReference type="ARBA" id="ARBA00022448"/>
    </source>
</evidence>
<keyword evidence="4" id="KW-1003">Cell membrane</keyword>
<dbReference type="AlphaFoldDB" id="A0A857DG11"/>
<evidence type="ECO:0000256" key="6">
    <source>
        <dbReference type="ARBA" id="ARBA00022989"/>
    </source>
</evidence>
<dbReference type="SUPFAM" id="SSF81345">
    <property type="entry name" value="ABC transporter involved in vitamin B12 uptake, BtuC"/>
    <property type="match status" value="1"/>
</dbReference>
<evidence type="ECO:0000256" key="1">
    <source>
        <dbReference type="ARBA" id="ARBA00004651"/>
    </source>
</evidence>
<dbReference type="Pfam" id="PF01032">
    <property type="entry name" value="FecCD"/>
    <property type="match status" value="1"/>
</dbReference>
<feature type="transmembrane region" description="Helical" evidence="8">
    <location>
        <begin position="318"/>
        <end position="341"/>
    </location>
</feature>
<sequence>MALQSWEEQKKHGKRVLVCLMIALPVCLVLYVSLGKYYVPFRDILAAIASMWDQQADISPKIAIILNSRIARALGAILAGAALATAGAAYQGIFRNPLASPAVLGAPAGASFGAALGILLAAGDTGVQLLSFLFGLGAVLATYFISKSVGKRGDSLILLLLIGMVVSAFFTSLVALTQYLADPESQLPAITYWLMGGLTDVSFHDIRVAVIPIALGIIVLMLSRWNLNVMALGDEEALSLGVDAAKARWPVIIFATLISSAAISVCGTVGWVGLVIPHIARALVGANYRIMLPVATVMGGIYLLVMDLMARSLFAIEVPLGVVTALVGGPFFIGILLKGFLARD</sequence>
<comment type="similarity">
    <text evidence="2">Belongs to the binding-protein-dependent transport system permease family. FecCD subfamily.</text>
</comment>
<evidence type="ECO:0000256" key="5">
    <source>
        <dbReference type="ARBA" id="ARBA00022692"/>
    </source>
</evidence>
<feature type="transmembrane region" description="Helical" evidence="8">
    <location>
        <begin position="157"/>
        <end position="181"/>
    </location>
</feature>
<evidence type="ECO:0000256" key="4">
    <source>
        <dbReference type="ARBA" id="ARBA00022475"/>
    </source>
</evidence>
<feature type="transmembrane region" description="Helical" evidence="8">
    <location>
        <begin position="251"/>
        <end position="276"/>
    </location>
</feature>
<organism evidence="9 10">
    <name type="scientific">Dehalobacter restrictus</name>
    <dbReference type="NCBI Taxonomy" id="55583"/>
    <lineage>
        <taxon>Bacteria</taxon>
        <taxon>Bacillati</taxon>
        <taxon>Bacillota</taxon>
        <taxon>Clostridia</taxon>
        <taxon>Eubacteriales</taxon>
        <taxon>Desulfitobacteriaceae</taxon>
        <taxon>Dehalobacter</taxon>
    </lineage>
</organism>
<dbReference type="GO" id="GO:0022857">
    <property type="term" value="F:transmembrane transporter activity"/>
    <property type="evidence" value="ECO:0007669"/>
    <property type="project" value="InterPro"/>
</dbReference>
<dbReference type="PANTHER" id="PTHR30472">
    <property type="entry name" value="FERRIC ENTEROBACTIN TRANSPORT SYSTEM PERMEASE PROTEIN"/>
    <property type="match status" value="1"/>
</dbReference>
<name>A0A857DG11_9FIRM</name>
<feature type="transmembrane region" description="Helical" evidence="8">
    <location>
        <begin position="288"/>
        <end position="306"/>
    </location>
</feature>
<comment type="subcellular location">
    <subcellularLocation>
        <location evidence="1">Cell membrane</location>
        <topology evidence="1">Multi-pass membrane protein</topology>
    </subcellularLocation>
</comment>
<keyword evidence="3" id="KW-0813">Transport</keyword>
<dbReference type="GO" id="GO:0005886">
    <property type="term" value="C:plasma membrane"/>
    <property type="evidence" value="ECO:0007669"/>
    <property type="project" value="UniProtKB-SubCell"/>
</dbReference>
<dbReference type="Gene3D" id="1.10.3470.10">
    <property type="entry name" value="ABC transporter involved in vitamin B12 uptake, BtuC"/>
    <property type="match status" value="1"/>
</dbReference>
<feature type="transmembrane region" description="Helical" evidence="8">
    <location>
        <begin position="201"/>
        <end position="222"/>
    </location>
</feature>
<feature type="transmembrane region" description="Helical" evidence="8">
    <location>
        <begin position="127"/>
        <end position="145"/>
    </location>
</feature>
<evidence type="ECO:0000256" key="2">
    <source>
        <dbReference type="ARBA" id="ARBA00007935"/>
    </source>
</evidence>
<dbReference type="FunFam" id="1.10.3470.10:FF:000001">
    <property type="entry name" value="Vitamin B12 ABC transporter permease BtuC"/>
    <property type="match status" value="1"/>
</dbReference>
<evidence type="ECO:0000313" key="10">
    <source>
        <dbReference type="Proteomes" id="UP000430508"/>
    </source>
</evidence>
<dbReference type="PANTHER" id="PTHR30472:SF70">
    <property type="entry name" value="MOLYBDATE IMPORT SYSTEM PERMEASE PROTEIN MOLB"/>
    <property type="match status" value="1"/>
</dbReference>
<evidence type="ECO:0000256" key="7">
    <source>
        <dbReference type="ARBA" id="ARBA00023136"/>
    </source>
</evidence>
<evidence type="ECO:0000313" key="9">
    <source>
        <dbReference type="EMBL" id="QGZ99214.1"/>
    </source>
</evidence>
<dbReference type="GO" id="GO:0033214">
    <property type="term" value="P:siderophore-iron import into cell"/>
    <property type="evidence" value="ECO:0007669"/>
    <property type="project" value="TreeGrafter"/>
</dbReference>
<keyword evidence="7 8" id="KW-0472">Membrane</keyword>
<keyword evidence="6 8" id="KW-1133">Transmembrane helix</keyword>
<proteinExistence type="inferred from homology"/>
<dbReference type="Proteomes" id="UP000430508">
    <property type="component" value="Chromosome"/>
</dbReference>
<accession>A0A857DG11</accession>
<gene>
    <name evidence="9" type="ORF">GQ588_00290</name>
</gene>
<dbReference type="RefSeq" id="WP_158208043.1">
    <property type="nucleotide sequence ID" value="NZ_CP046996.1"/>
</dbReference>
<dbReference type="InterPro" id="IPR037294">
    <property type="entry name" value="ABC_BtuC-like"/>
</dbReference>
<feature type="transmembrane region" description="Helical" evidence="8">
    <location>
        <begin position="102"/>
        <end position="121"/>
    </location>
</feature>
<feature type="transmembrane region" description="Helical" evidence="8">
    <location>
        <begin position="70"/>
        <end position="90"/>
    </location>
</feature>
<dbReference type="EMBL" id="CP046996">
    <property type="protein sequence ID" value="QGZ99214.1"/>
    <property type="molecule type" value="Genomic_DNA"/>
</dbReference>
<protein>
    <submittedName>
        <fullName evidence="9">Iron chelate uptake ABC transporter family permease subunit</fullName>
    </submittedName>
</protein>
<keyword evidence="5 8" id="KW-0812">Transmembrane</keyword>
<feature type="transmembrane region" description="Helical" evidence="8">
    <location>
        <begin position="16"/>
        <end position="34"/>
    </location>
</feature>
<dbReference type="InterPro" id="IPR000522">
    <property type="entry name" value="ABC_transptr_permease_BtuC"/>
</dbReference>
<reference evidence="9 10" key="1">
    <citation type="submission" date="2019-12" db="EMBL/GenBank/DDBJ databases">
        <title>Sequence classification of anaerobic respiratory reductive dehalogenases: First we see many, then we see few.</title>
        <authorList>
            <person name="Molenda O."/>
            <person name="Puentes Jacome L.A."/>
            <person name="Cao X."/>
            <person name="Nesbo C.L."/>
            <person name="Tang S."/>
            <person name="Morson N."/>
            <person name="Patron J."/>
            <person name="Lomheim L."/>
            <person name="Wishart D.S."/>
            <person name="Edwards E.A."/>
        </authorList>
    </citation>
    <scope>NUCLEOTIDE SEQUENCE [LARGE SCALE GENOMIC DNA]</scope>
    <source>
        <strain evidence="9 10">12DCA</strain>
    </source>
</reference>